<evidence type="ECO:0000313" key="2">
    <source>
        <dbReference type="EMBL" id="SFG86550.1"/>
    </source>
</evidence>
<evidence type="ECO:0000259" key="1">
    <source>
        <dbReference type="PROSITE" id="PS51664"/>
    </source>
</evidence>
<dbReference type="Pfam" id="PF02624">
    <property type="entry name" value="YcaO"/>
    <property type="match status" value="1"/>
</dbReference>
<dbReference type="RefSeq" id="WP_092287298.1">
    <property type="nucleotide sequence ID" value="NZ_FOPJ01000020.1"/>
</dbReference>
<dbReference type="OrthoDB" id="2379922at2"/>
<dbReference type="AlphaFoldDB" id="A0A1I2VBL7"/>
<dbReference type="EMBL" id="FOPJ01000020">
    <property type="protein sequence ID" value="SFG86550.1"/>
    <property type="molecule type" value="Genomic_DNA"/>
</dbReference>
<dbReference type="STRING" id="185761.SAMN05660282_02202"/>
<organism evidence="2 3">
    <name type="scientific">Corynebacterium spheniscorum</name>
    <dbReference type="NCBI Taxonomy" id="185761"/>
    <lineage>
        <taxon>Bacteria</taxon>
        <taxon>Bacillati</taxon>
        <taxon>Actinomycetota</taxon>
        <taxon>Actinomycetes</taxon>
        <taxon>Mycobacteriales</taxon>
        <taxon>Corynebacteriaceae</taxon>
        <taxon>Corynebacterium</taxon>
    </lineage>
</organism>
<sequence length="212" mass="23021">MGHPPMISKTMKFSETSKQSLNRLVGRTGILGGTMELPGADGDSRMMIYAASVGNLAAVLDGVHNSTRGASTWGTIDGAGGAFNQEDARLLSIAEGVERYASCVYDEAQFIWATARELGSEAVDLTQFPSVSEAENKRTPAWIPPDADSPIRWVKSICMMTGTTRWIPAMSVYLHLPYASVGERFTVPLFGSWASGATSFLENEYDVYHDQL</sequence>
<protein>
    <submittedName>
        <fullName evidence="2">YcaO-like family protein</fullName>
    </submittedName>
</protein>
<dbReference type="Gene3D" id="3.30.40.250">
    <property type="match status" value="1"/>
</dbReference>
<evidence type="ECO:0000313" key="3">
    <source>
        <dbReference type="Proteomes" id="UP000199065"/>
    </source>
</evidence>
<dbReference type="Proteomes" id="UP000199065">
    <property type="component" value="Unassembled WGS sequence"/>
</dbReference>
<keyword evidence="3" id="KW-1185">Reference proteome</keyword>
<dbReference type="InterPro" id="IPR003776">
    <property type="entry name" value="YcaO-like_dom"/>
</dbReference>
<reference evidence="2 3" key="1">
    <citation type="submission" date="2016-10" db="EMBL/GenBank/DDBJ databases">
        <authorList>
            <person name="de Groot N.N."/>
        </authorList>
    </citation>
    <scope>NUCLEOTIDE SEQUENCE [LARGE SCALE GENOMIC DNA]</scope>
    <source>
        <strain>J11</strain>
        <strain evidence="3">PG 39</strain>
    </source>
</reference>
<proteinExistence type="predicted"/>
<dbReference type="PROSITE" id="PS51664">
    <property type="entry name" value="YCAO"/>
    <property type="match status" value="1"/>
</dbReference>
<accession>A0A1I2VBL7</accession>
<gene>
    <name evidence="2" type="ORF">SAMN05660282_02202</name>
</gene>
<feature type="domain" description="YcaO" evidence="1">
    <location>
        <begin position="80"/>
        <end position="212"/>
    </location>
</feature>
<name>A0A1I2VBL7_9CORY</name>